<reference evidence="1 2" key="1">
    <citation type="submission" date="2019-12" db="EMBL/GenBank/DDBJ databases">
        <title>Novel species isolated from a subtropical stream in China.</title>
        <authorList>
            <person name="Lu H."/>
        </authorList>
    </citation>
    <scope>NUCLEOTIDE SEQUENCE [LARGE SCALE GENOMIC DNA]</scope>
    <source>
        <strain evidence="1 2">FT55W</strain>
    </source>
</reference>
<dbReference type="Proteomes" id="UP000450012">
    <property type="component" value="Unassembled WGS sequence"/>
</dbReference>
<dbReference type="EMBL" id="WWCK01000003">
    <property type="protein sequence ID" value="MYM66988.1"/>
    <property type="molecule type" value="Genomic_DNA"/>
</dbReference>
<evidence type="ECO:0000313" key="1">
    <source>
        <dbReference type="EMBL" id="MYM66988.1"/>
    </source>
</evidence>
<gene>
    <name evidence="1" type="ORF">GTP45_09125</name>
</gene>
<comment type="caution">
    <text evidence="1">The sequence shown here is derived from an EMBL/GenBank/DDBJ whole genome shotgun (WGS) entry which is preliminary data.</text>
</comment>
<keyword evidence="2" id="KW-1185">Reference proteome</keyword>
<protein>
    <submittedName>
        <fullName evidence="1">Uncharacterized protein</fullName>
    </submittedName>
</protein>
<organism evidence="1 2">
    <name type="scientific">Duganella rivi</name>
    <dbReference type="NCBI Taxonomy" id="2666083"/>
    <lineage>
        <taxon>Bacteria</taxon>
        <taxon>Pseudomonadati</taxon>
        <taxon>Pseudomonadota</taxon>
        <taxon>Betaproteobacteria</taxon>
        <taxon>Burkholderiales</taxon>
        <taxon>Oxalobacteraceae</taxon>
        <taxon>Telluria group</taxon>
        <taxon>Duganella</taxon>
    </lineage>
</organism>
<accession>A0A7X4GNZ1</accession>
<evidence type="ECO:0000313" key="2">
    <source>
        <dbReference type="Proteomes" id="UP000450012"/>
    </source>
</evidence>
<dbReference type="RefSeq" id="WP_161013568.1">
    <property type="nucleotide sequence ID" value="NZ_WWCK01000003.1"/>
</dbReference>
<name>A0A7X4GNZ1_9BURK</name>
<sequence length="120" mass="12837">MSIQFASDTDHAATVKAALHSQQHAPFPLTISQLFLRNNPQQRAELLNQLLANVSPDMRAALAGSIGSFSDDGTHPHITPEQTEQIAPAQVEEIAATAEQHSPGVIARLQTMAADVGTEF</sequence>
<dbReference type="AlphaFoldDB" id="A0A7X4GNZ1"/>
<proteinExistence type="predicted"/>